<evidence type="ECO:0000313" key="2">
    <source>
        <dbReference type="EMBL" id="RUL67149.1"/>
    </source>
</evidence>
<organism evidence="2 3">
    <name type="scientific">Dyella dinghuensis</name>
    <dbReference type="NCBI Taxonomy" id="1920169"/>
    <lineage>
        <taxon>Bacteria</taxon>
        <taxon>Pseudomonadati</taxon>
        <taxon>Pseudomonadota</taxon>
        <taxon>Gammaproteobacteria</taxon>
        <taxon>Lysobacterales</taxon>
        <taxon>Rhodanobacteraceae</taxon>
        <taxon>Dyella</taxon>
    </lineage>
</organism>
<dbReference type="EMBL" id="RYZR01000001">
    <property type="protein sequence ID" value="RUL67149.1"/>
    <property type="molecule type" value="Genomic_DNA"/>
</dbReference>
<dbReference type="InterPro" id="IPR029058">
    <property type="entry name" value="AB_hydrolase_fold"/>
</dbReference>
<feature type="domain" description="AB hydrolase-1" evidence="1">
    <location>
        <begin position="61"/>
        <end position="303"/>
    </location>
</feature>
<dbReference type="PANTHER" id="PTHR43433">
    <property type="entry name" value="HYDROLASE, ALPHA/BETA FOLD FAMILY PROTEIN"/>
    <property type="match status" value="1"/>
</dbReference>
<dbReference type="InterPro" id="IPR050471">
    <property type="entry name" value="AB_hydrolase"/>
</dbReference>
<dbReference type="InterPro" id="IPR000073">
    <property type="entry name" value="AB_hydrolase_1"/>
</dbReference>
<dbReference type="GO" id="GO:0016787">
    <property type="term" value="F:hydrolase activity"/>
    <property type="evidence" value="ECO:0007669"/>
    <property type="project" value="UniProtKB-KW"/>
</dbReference>
<reference evidence="2 3" key="1">
    <citation type="submission" date="2018-12" db="EMBL/GenBank/DDBJ databases">
        <title>Dyella dinghuensis sp. nov. DHOA06 and Dyella choica sp. nov. 4M-K27, isolated from forest soil.</title>
        <authorList>
            <person name="Qiu L.-H."/>
            <person name="Gao Z.-H."/>
        </authorList>
    </citation>
    <scope>NUCLEOTIDE SEQUENCE [LARGE SCALE GENOMIC DNA]</scope>
    <source>
        <strain evidence="2 3">DHOA06</strain>
    </source>
</reference>
<sequence length="317" mass="35208">MGTTRRETGPMPVYERSAPCTMHTRIHSRRREVTMAIEGNVVLADGRVMTYAEYGSPEGRPVFYFHGSPSSRLEPLLIGDEVFAQHGLRIIAPDRPGMGRSSFQPHRGFSNWPVDVLALAEVLKLDTFSLLGFSGGGAYVAACASQIPQRLRSSVIVSGAWRMDNHPSLATLPAINRLAWFLTKRSPMLLGVMLNNLAKGAGKDLAQLKRYLPPPDYDTFEVAGRYEVYGFTLREALRQGKKGVVWDMRMYAQQLDIRLQDIHTPLHVFHGARDANVPLALVKDTLATLPTATLVTYPHDGHISTLCNHFDEIAKSL</sequence>
<dbReference type="PANTHER" id="PTHR43433:SF10">
    <property type="entry name" value="AB HYDROLASE-1 DOMAIN-CONTAINING PROTEIN"/>
    <property type="match status" value="1"/>
</dbReference>
<proteinExistence type="predicted"/>
<accession>A0A432LXW3</accession>
<name>A0A432LXW3_9GAMM</name>
<dbReference type="AlphaFoldDB" id="A0A432LXW3"/>
<protein>
    <submittedName>
        <fullName evidence="2">Alpha/beta hydrolase</fullName>
    </submittedName>
</protein>
<keyword evidence="2" id="KW-0378">Hydrolase</keyword>
<evidence type="ECO:0000259" key="1">
    <source>
        <dbReference type="Pfam" id="PF00561"/>
    </source>
</evidence>
<dbReference type="Gene3D" id="3.40.50.1820">
    <property type="entry name" value="alpha/beta hydrolase"/>
    <property type="match status" value="1"/>
</dbReference>
<evidence type="ECO:0000313" key="3">
    <source>
        <dbReference type="Proteomes" id="UP000267077"/>
    </source>
</evidence>
<comment type="caution">
    <text evidence="2">The sequence shown here is derived from an EMBL/GenBank/DDBJ whole genome shotgun (WGS) entry which is preliminary data.</text>
</comment>
<dbReference type="Pfam" id="PF00561">
    <property type="entry name" value="Abhydrolase_1"/>
    <property type="match status" value="1"/>
</dbReference>
<dbReference type="PRINTS" id="PR00111">
    <property type="entry name" value="ABHYDROLASE"/>
</dbReference>
<dbReference type="SUPFAM" id="SSF53474">
    <property type="entry name" value="alpha/beta-Hydrolases"/>
    <property type="match status" value="1"/>
</dbReference>
<dbReference type="Proteomes" id="UP000267077">
    <property type="component" value="Unassembled WGS sequence"/>
</dbReference>
<keyword evidence="3" id="KW-1185">Reference proteome</keyword>
<gene>
    <name evidence="2" type="ORF">EKH79_00655</name>
</gene>